<dbReference type="SMART" id="SM00382">
    <property type="entry name" value="AAA"/>
    <property type="match status" value="1"/>
</dbReference>
<dbReference type="InterPro" id="IPR017871">
    <property type="entry name" value="ABC_transporter-like_CS"/>
</dbReference>
<evidence type="ECO:0000256" key="4">
    <source>
        <dbReference type="ARBA" id="ARBA00022840"/>
    </source>
</evidence>
<keyword evidence="8" id="KW-1185">Reference proteome</keyword>
<feature type="domain" description="ABC transporter" evidence="6">
    <location>
        <begin position="4"/>
        <end position="229"/>
    </location>
</feature>
<comment type="caution">
    <text evidence="7">The sequence shown here is derived from an EMBL/GenBank/DDBJ whole genome shotgun (WGS) entry which is preliminary data.</text>
</comment>
<dbReference type="SUPFAM" id="SSF52540">
    <property type="entry name" value="P-loop containing nucleoside triphosphate hydrolases"/>
    <property type="match status" value="1"/>
</dbReference>
<dbReference type="Pfam" id="PF00005">
    <property type="entry name" value="ABC_tran"/>
    <property type="match status" value="1"/>
</dbReference>
<gene>
    <name evidence="7" type="ORF">B0I31_102427</name>
</gene>
<dbReference type="InterPro" id="IPR027417">
    <property type="entry name" value="P-loop_NTPase"/>
</dbReference>
<protein>
    <submittedName>
        <fullName evidence="7">Amino acid/amide ABC transporter ATP-binding protein 2 (HAAT family)</fullName>
    </submittedName>
</protein>
<dbReference type="Proteomes" id="UP000241118">
    <property type="component" value="Unassembled WGS sequence"/>
</dbReference>
<evidence type="ECO:0000259" key="6">
    <source>
        <dbReference type="PROSITE" id="PS50893"/>
    </source>
</evidence>
<dbReference type="RefSeq" id="WP_106614388.1">
    <property type="nucleotide sequence ID" value="NZ_PYAX01000002.1"/>
</dbReference>
<dbReference type="EMBL" id="PYAX01000002">
    <property type="protein sequence ID" value="PSL57448.1"/>
    <property type="molecule type" value="Genomic_DNA"/>
</dbReference>
<reference evidence="7 8" key="1">
    <citation type="submission" date="2018-03" db="EMBL/GenBank/DDBJ databases">
        <title>Genomic Encyclopedia of Type Strains, Phase III (KMG-III): the genomes of soil and plant-associated and newly described type strains.</title>
        <authorList>
            <person name="Whitman W."/>
        </authorList>
    </citation>
    <scope>NUCLEOTIDE SEQUENCE [LARGE SCALE GENOMIC DNA]</scope>
    <source>
        <strain evidence="7 8">CGMCC 4.7097</strain>
    </source>
</reference>
<dbReference type="PROSITE" id="PS50893">
    <property type="entry name" value="ABC_TRANSPORTER_2"/>
    <property type="match status" value="1"/>
</dbReference>
<keyword evidence="5" id="KW-0029">Amino-acid transport</keyword>
<dbReference type="AlphaFoldDB" id="A0A2P8IG58"/>
<keyword evidence="4 7" id="KW-0067">ATP-binding</keyword>
<keyword evidence="2" id="KW-0813">Transport</keyword>
<dbReference type="GO" id="GO:0015807">
    <property type="term" value="P:L-amino acid transport"/>
    <property type="evidence" value="ECO:0007669"/>
    <property type="project" value="TreeGrafter"/>
</dbReference>
<evidence type="ECO:0000256" key="2">
    <source>
        <dbReference type="ARBA" id="ARBA00022448"/>
    </source>
</evidence>
<dbReference type="PROSITE" id="PS00211">
    <property type="entry name" value="ABC_TRANSPORTER_1"/>
    <property type="match status" value="1"/>
</dbReference>
<name>A0A2P8IG58_SACCR</name>
<dbReference type="InterPro" id="IPR052156">
    <property type="entry name" value="BCAA_Transport_ATP-bd_LivF"/>
</dbReference>
<dbReference type="InterPro" id="IPR003593">
    <property type="entry name" value="AAA+_ATPase"/>
</dbReference>
<evidence type="ECO:0000313" key="8">
    <source>
        <dbReference type="Proteomes" id="UP000241118"/>
    </source>
</evidence>
<dbReference type="GO" id="GO:0015658">
    <property type="term" value="F:branched-chain amino acid transmembrane transporter activity"/>
    <property type="evidence" value="ECO:0007669"/>
    <property type="project" value="TreeGrafter"/>
</dbReference>
<evidence type="ECO:0000256" key="1">
    <source>
        <dbReference type="ARBA" id="ARBA00005417"/>
    </source>
</evidence>
<proteinExistence type="inferred from homology"/>
<accession>A0A2P8IG58</accession>
<comment type="similarity">
    <text evidence="1">Belongs to the ABC transporter superfamily.</text>
</comment>
<sequence length="237" mass="25258">MSVLSIEDVSVDRAGLPVVRGVSLRVDEGAVTVLLGANGAGKTTLLEGVSGAIPLSSGEIRLGDERIDRLRAWRRARAGLAHVEQDRAVFRELSTLDNLRAACRSGRRPDRVLELFPELRKQLDAPAGLLSGGEQQMLVVGRALLGEPRFLLVDEMSLGLAPIVVERLATAVRVLADDGVGVLLVEQFAALALGIADRAYVMARGEVVFSGDVAELRADEDLLRALYLGETPSESGA</sequence>
<dbReference type="PANTHER" id="PTHR43820:SF4">
    <property type="entry name" value="HIGH-AFFINITY BRANCHED-CHAIN AMINO ACID TRANSPORT ATP-BINDING PROTEIN LIVF"/>
    <property type="match status" value="1"/>
</dbReference>
<evidence type="ECO:0000256" key="5">
    <source>
        <dbReference type="ARBA" id="ARBA00022970"/>
    </source>
</evidence>
<dbReference type="GO" id="GO:0016887">
    <property type="term" value="F:ATP hydrolysis activity"/>
    <property type="evidence" value="ECO:0007669"/>
    <property type="project" value="InterPro"/>
</dbReference>
<dbReference type="PANTHER" id="PTHR43820">
    <property type="entry name" value="HIGH-AFFINITY BRANCHED-CHAIN AMINO ACID TRANSPORT ATP-BINDING PROTEIN LIVF"/>
    <property type="match status" value="1"/>
</dbReference>
<keyword evidence="3" id="KW-0547">Nucleotide-binding</keyword>
<dbReference type="GO" id="GO:0005524">
    <property type="term" value="F:ATP binding"/>
    <property type="evidence" value="ECO:0007669"/>
    <property type="project" value="UniProtKB-KW"/>
</dbReference>
<evidence type="ECO:0000256" key="3">
    <source>
        <dbReference type="ARBA" id="ARBA00022741"/>
    </source>
</evidence>
<dbReference type="InterPro" id="IPR003439">
    <property type="entry name" value="ABC_transporter-like_ATP-bd"/>
</dbReference>
<organism evidence="7 8">
    <name type="scientific">Saccharothrix carnea</name>
    <dbReference type="NCBI Taxonomy" id="1280637"/>
    <lineage>
        <taxon>Bacteria</taxon>
        <taxon>Bacillati</taxon>
        <taxon>Actinomycetota</taxon>
        <taxon>Actinomycetes</taxon>
        <taxon>Pseudonocardiales</taxon>
        <taxon>Pseudonocardiaceae</taxon>
        <taxon>Saccharothrix</taxon>
    </lineage>
</organism>
<dbReference type="OrthoDB" id="9776369at2"/>
<evidence type="ECO:0000313" key="7">
    <source>
        <dbReference type="EMBL" id="PSL57448.1"/>
    </source>
</evidence>
<dbReference type="Gene3D" id="3.40.50.300">
    <property type="entry name" value="P-loop containing nucleotide triphosphate hydrolases"/>
    <property type="match status" value="1"/>
</dbReference>